<keyword evidence="3" id="KW-0804">Transcription</keyword>
<dbReference type="PROSITE" id="PS51118">
    <property type="entry name" value="HTH_HXLR"/>
    <property type="match status" value="1"/>
</dbReference>
<dbReference type="RefSeq" id="WP_074772059.1">
    <property type="nucleotide sequence ID" value="NZ_FNKP01000003.1"/>
</dbReference>
<evidence type="ECO:0000259" key="4">
    <source>
        <dbReference type="PROSITE" id="PS51118"/>
    </source>
</evidence>
<dbReference type="GO" id="GO:0003677">
    <property type="term" value="F:DNA binding"/>
    <property type="evidence" value="ECO:0007669"/>
    <property type="project" value="UniProtKB-KW"/>
</dbReference>
<dbReference type="InterPro" id="IPR036390">
    <property type="entry name" value="WH_DNA-bd_sf"/>
</dbReference>
<organism evidence="5 6">
    <name type="scientific">Paraburkholderia fungorum</name>
    <dbReference type="NCBI Taxonomy" id="134537"/>
    <lineage>
        <taxon>Bacteria</taxon>
        <taxon>Pseudomonadati</taxon>
        <taxon>Pseudomonadota</taxon>
        <taxon>Betaproteobacteria</taxon>
        <taxon>Burkholderiales</taxon>
        <taxon>Burkholderiaceae</taxon>
        <taxon>Paraburkholderia</taxon>
    </lineage>
</organism>
<dbReference type="EMBL" id="FNKP01000003">
    <property type="protein sequence ID" value="SDR50855.1"/>
    <property type="molecule type" value="Genomic_DNA"/>
</dbReference>
<evidence type="ECO:0000256" key="1">
    <source>
        <dbReference type="ARBA" id="ARBA00023015"/>
    </source>
</evidence>
<name>A0A1H1JMF7_9BURK</name>
<protein>
    <submittedName>
        <fullName evidence="5">Transcriptional regulator, HxlR family</fullName>
    </submittedName>
</protein>
<accession>A0A1H1JMF7</accession>
<dbReference type="Gene3D" id="1.10.10.10">
    <property type="entry name" value="Winged helix-like DNA-binding domain superfamily/Winged helix DNA-binding domain"/>
    <property type="match status" value="1"/>
</dbReference>
<keyword evidence="2" id="KW-0238">DNA-binding</keyword>
<dbReference type="AlphaFoldDB" id="A0A1H1JMF7"/>
<dbReference type="Proteomes" id="UP000183487">
    <property type="component" value="Unassembled WGS sequence"/>
</dbReference>
<reference evidence="6" key="1">
    <citation type="submission" date="2016-10" db="EMBL/GenBank/DDBJ databases">
        <authorList>
            <person name="Varghese N."/>
        </authorList>
    </citation>
    <scope>NUCLEOTIDE SEQUENCE [LARGE SCALE GENOMIC DNA]</scope>
    <source>
        <strain evidence="6">GAS106B</strain>
    </source>
</reference>
<dbReference type="Pfam" id="PF01638">
    <property type="entry name" value="HxlR"/>
    <property type="match status" value="1"/>
</dbReference>
<dbReference type="PANTHER" id="PTHR33204">
    <property type="entry name" value="TRANSCRIPTIONAL REGULATOR, MARR FAMILY"/>
    <property type="match status" value="1"/>
</dbReference>
<dbReference type="PANTHER" id="PTHR33204:SF37">
    <property type="entry name" value="HTH-TYPE TRANSCRIPTIONAL REGULATOR YODB"/>
    <property type="match status" value="1"/>
</dbReference>
<evidence type="ECO:0000256" key="3">
    <source>
        <dbReference type="ARBA" id="ARBA00023163"/>
    </source>
</evidence>
<feature type="domain" description="HTH hxlR-type" evidence="4">
    <location>
        <begin position="16"/>
        <end position="114"/>
    </location>
</feature>
<evidence type="ECO:0000256" key="2">
    <source>
        <dbReference type="ARBA" id="ARBA00023125"/>
    </source>
</evidence>
<dbReference type="InterPro" id="IPR036388">
    <property type="entry name" value="WH-like_DNA-bd_sf"/>
</dbReference>
<keyword evidence="1" id="KW-0805">Transcription regulation</keyword>
<sequence>MLRTSHLPADAFSRICPSRDVLARLGQKWTILAMVALRDRPLRFGDIRRRIQGVSDKMLTQTLRAMERDGLVQRSVFDERLTRVEYALSPLARSVLPIVVELKKWAEHSLERIETSMNTFDHKIDS</sequence>
<proteinExistence type="predicted"/>
<evidence type="ECO:0000313" key="6">
    <source>
        <dbReference type="Proteomes" id="UP000183487"/>
    </source>
</evidence>
<dbReference type="OrthoDB" id="9807069at2"/>
<dbReference type="SUPFAM" id="SSF46785">
    <property type="entry name" value="Winged helix' DNA-binding domain"/>
    <property type="match status" value="1"/>
</dbReference>
<dbReference type="InterPro" id="IPR002577">
    <property type="entry name" value="HTH_HxlR"/>
</dbReference>
<keyword evidence="6" id="KW-1185">Reference proteome</keyword>
<gene>
    <name evidence="5" type="ORF">SAMN05443245_6775</name>
</gene>
<evidence type="ECO:0000313" key="5">
    <source>
        <dbReference type="EMBL" id="SDR50855.1"/>
    </source>
</evidence>